<comment type="caution">
    <text evidence="3">The sequence shown here is derived from an EMBL/GenBank/DDBJ whole genome shotgun (WGS) entry which is preliminary data.</text>
</comment>
<accession>A0AAV0ULZ9</accession>
<dbReference type="PROSITE" id="PS51184">
    <property type="entry name" value="JMJC"/>
    <property type="match status" value="1"/>
</dbReference>
<gene>
    <name evidence="3" type="ORF">PDE001_LOCUS6770</name>
</gene>
<dbReference type="EMBL" id="CANTFM010001300">
    <property type="protein sequence ID" value="CAI5737987.1"/>
    <property type="molecule type" value="Genomic_DNA"/>
</dbReference>
<reference evidence="3" key="1">
    <citation type="submission" date="2022-12" db="EMBL/GenBank/DDBJ databases">
        <authorList>
            <person name="Webb A."/>
        </authorList>
    </citation>
    <scope>NUCLEOTIDE SEQUENCE</scope>
    <source>
        <strain evidence="3">Pd1</strain>
    </source>
</reference>
<dbReference type="InterPro" id="IPR014710">
    <property type="entry name" value="RmlC-like_jellyroll"/>
</dbReference>
<feature type="domain" description="JmjC" evidence="2">
    <location>
        <begin position="164"/>
        <end position="466"/>
    </location>
</feature>
<dbReference type="PANTHER" id="PTHR12461">
    <property type="entry name" value="HYPOXIA-INDUCIBLE FACTOR 1 ALPHA INHIBITOR-RELATED"/>
    <property type="match status" value="1"/>
</dbReference>
<dbReference type="SMART" id="SM00558">
    <property type="entry name" value="JmjC"/>
    <property type="match status" value="1"/>
</dbReference>
<dbReference type="SUPFAM" id="SSF51197">
    <property type="entry name" value="Clavaminate synthase-like"/>
    <property type="match status" value="1"/>
</dbReference>
<evidence type="ECO:0000313" key="3">
    <source>
        <dbReference type="EMBL" id="CAI5737987.1"/>
    </source>
</evidence>
<evidence type="ECO:0000259" key="2">
    <source>
        <dbReference type="PROSITE" id="PS51184"/>
    </source>
</evidence>
<evidence type="ECO:0000313" key="4">
    <source>
        <dbReference type="Proteomes" id="UP001162029"/>
    </source>
</evidence>
<organism evidence="3 4">
    <name type="scientific">Peronospora destructor</name>
    <dbReference type="NCBI Taxonomy" id="86335"/>
    <lineage>
        <taxon>Eukaryota</taxon>
        <taxon>Sar</taxon>
        <taxon>Stramenopiles</taxon>
        <taxon>Oomycota</taxon>
        <taxon>Peronosporomycetes</taxon>
        <taxon>Peronosporales</taxon>
        <taxon>Peronosporaceae</taxon>
        <taxon>Peronospora</taxon>
    </lineage>
</organism>
<keyword evidence="4" id="KW-1185">Reference proteome</keyword>
<dbReference type="Gene3D" id="2.60.120.10">
    <property type="entry name" value="Jelly Rolls"/>
    <property type="match status" value="2"/>
</dbReference>
<keyword evidence="1" id="KW-0175">Coiled coil</keyword>
<dbReference type="Proteomes" id="UP001162029">
    <property type="component" value="Unassembled WGS sequence"/>
</dbReference>
<sequence length="491" mass="55428">MAATPTTSAVHADSQKRLRTNKVGEYIGASETQCVNEYKGFNLPNDNFAIERIPVDSVTPEEFFAKFVCTRTPVILTGYLQDEEFTAPSKWSKSDDRLIELAGDTKLTVERRGDIHDKFGKGIAVEMSFRELLNLIASGGEMHYLTTQEVAFEEDGRPDIMAPFLKQLQQDFPLRPKLMGHLVPQNINMWMGNNKHGSSSGLHHDQHDNLYILMRGKKRFRLYSPGDADKMYVRGQMIHVHPNGLINYVGKETTPYGADPAAEREALAAIEKYEAERELAEAERDVKTGEPGAKARLEAVEERLEKAIFGVLCADNNREGEDDEKFEDEAFHFEESEAEGDGESEISELDEIALDPEEKIEKKTTAKRDVGETEVAYPVNFSQVDASQLRDGEHAQELQLEFPKFCLAKIAICDLEVGEMLFLPASWFHEVESFGSTQGNGHLALNYWYQPPDQLSPGHFASPYSSPFWQRDWEQRFASKGESERTQGDES</sequence>
<dbReference type="Pfam" id="PF13621">
    <property type="entry name" value="Cupin_8"/>
    <property type="match status" value="1"/>
</dbReference>
<evidence type="ECO:0000256" key="1">
    <source>
        <dbReference type="SAM" id="Coils"/>
    </source>
</evidence>
<dbReference type="AlphaFoldDB" id="A0AAV0ULZ9"/>
<feature type="coiled-coil region" evidence="1">
    <location>
        <begin position="263"/>
        <end position="290"/>
    </location>
</feature>
<dbReference type="InterPro" id="IPR003347">
    <property type="entry name" value="JmjC_dom"/>
</dbReference>
<name>A0AAV0ULZ9_9STRA</name>
<proteinExistence type="predicted"/>
<dbReference type="PANTHER" id="PTHR12461:SF100">
    <property type="entry name" value="JMJC DOMAIN-CONTAINING PROTEIN 4"/>
    <property type="match status" value="1"/>
</dbReference>
<protein>
    <recommendedName>
        <fullName evidence="2">JmjC domain-containing protein</fullName>
    </recommendedName>
</protein>
<dbReference type="InterPro" id="IPR041667">
    <property type="entry name" value="Cupin_8"/>
</dbReference>